<dbReference type="GO" id="GO:0005768">
    <property type="term" value="C:endosome"/>
    <property type="evidence" value="ECO:0007669"/>
    <property type="project" value="TreeGrafter"/>
</dbReference>
<evidence type="ECO:0000259" key="7">
    <source>
        <dbReference type="PROSITE" id="PS50089"/>
    </source>
</evidence>
<dbReference type="GO" id="GO:0008270">
    <property type="term" value="F:zinc ion binding"/>
    <property type="evidence" value="ECO:0007669"/>
    <property type="project" value="UniProtKB-KW"/>
</dbReference>
<dbReference type="SUPFAM" id="SSF57850">
    <property type="entry name" value="RING/U-box"/>
    <property type="match status" value="1"/>
</dbReference>
<dbReference type="AlphaFoldDB" id="A0AAD7LTU4"/>
<dbReference type="SMART" id="SM00184">
    <property type="entry name" value="RING"/>
    <property type="match status" value="1"/>
</dbReference>
<keyword evidence="6" id="KW-0472">Membrane</keyword>
<evidence type="ECO:0000256" key="4">
    <source>
        <dbReference type="PROSITE-ProRule" id="PRU00175"/>
    </source>
</evidence>
<proteinExistence type="predicted"/>
<name>A0AAD7LTU4_QUISA</name>
<evidence type="ECO:0000256" key="1">
    <source>
        <dbReference type="ARBA" id="ARBA00022723"/>
    </source>
</evidence>
<dbReference type="PANTHER" id="PTHR46858:SF11">
    <property type="entry name" value="LIGASE, PUTATIVE-RELATED"/>
    <property type="match status" value="1"/>
</dbReference>
<feature type="compositionally biased region" description="Low complexity" evidence="5">
    <location>
        <begin position="12"/>
        <end position="37"/>
    </location>
</feature>
<dbReference type="EMBL" id="JARAOO010000006">
    <property type="protein sequence ID" value="KAJ7964190.1"/>
    <property type="molecule type" value="Genomic_DNA"/>
</dbReference>
<dbReference type="InterPro" id="IPR013083">
    <property type="entry name" value="Znf_RING/FYVE/PHD"/>
</dbReference>
<dbReference type="Gene3D" id="3.30.40.10">
    <property type="entry name" value="Zinc/RING finger domain, C3HC4 (zinc finger)"/>
    <property type="match status" value="1"/>
</dbReference>
<evidence type="ECO:0000256" key="5">
    <source>
        <dbReference type="SAM" id="MobiDB-lite"/>
    </source>
</evidence>
<evidence type="ECO:0000313" key="8">
    <source>
        <dbReference type="EMBL" id="KAJ7964190.1"/>
    </source>
</evidence>
<evidence type="ECO:0000256" key="2">
    <source>
        <dbReference type="ARBA" id="ARBA00022771"/>
    </source>
</evidence>
<evidence type="ECO:0000313" key="9">
    <source>
        <dbReference type="Proteomes" id="UP001163823"/>
    </source>
</evidence>
<feature type="transmembrane region" description="Helical" evidence="6">
    <location>
        <begin position="91"/>
        <end position="114"/>
    </location>
</feature>
<dbReference type="GO" id="GO:0016567">
    <property type="term" value="P:protein ubiquitination"/>
    <property type="evidence" value="ECO:0007669"/>
    <property type="project" value="TreeGrafter"/>
</dbReference>
<keyword evidence="2 4" id="KW-0863">Zinc-finger</keyword>
<dbReference type="GO" id="GO:0009705">
    <property type="term" value="C:plant-type vacuole membrane"/>
    <property type="evidence" value="ECO:0007669"/>
    <property type="project" value="TreeGrafter"/>
</dbReference>
<keyword evidence="3" id="KW-0862">Zinc</keyword>
<dbReference type="PANTHER" id="PTHR46858">
    <property type="entry name" value="OS05G0521000 PROTEIN"/>
    <property type="match status" value="1"/>
</dbReference>
<dbReference type="InterPro" id="IPR032010">
    <property type="entry name" value="APD1-4_M"/>
</dbReference>
<feature type="domain" description="RING-type" evidence="7">
    <location>
        <begin position="431"/>
        <end position="469"/>
    </location>
</feature>
<accession>A0AAD7LTU4</accession>
<protein>
    <submittedName>
        <fullName evidence="8">RING/U-box superfamily protein</fullName>
    </submittedName>
</protein>
<dbReference type="Pfam" id="PF16041">
    <property type="entry name" value="APD1-4_M"/>
    <property type="match status" value="1"/>
</dbReference>
<feature type="region of interest" description="Disordered" evidence="5">
    <location>
        <begin position="1"/>
        <end position="51"/>
    </location>
</feature>
<comment type="caution">
    <text evidence="8">The sequence shown here is derived from an EMBL/GenBank/DDBJ whole genome shotgun (WGS) entry which is preliminary data.</text>
</comment>
<keyword evidence="6" id="KW-1133">Transmembrane helix</keyword>
<dbReference type="Proteomes" id="UP001163823">
    <property type="component" value="Chromosome 6"/>
</dbReference>
<dbReference type="GO" id="GO:0061630">
    <property type="term" value="F:ubiquitin protein ligase activity"/>
    <property type="evidence" value="ECO:0007669"/>
    <property type="project" value="TreeGrafter"/>
</dbReference>
<organism evidence="8 9">
    <name type="scientific">Quillaja saponaria</name>
    <name type="common">Soap bark tree</name>
    <dbReference type="NCBI Taxonomy" id="32244"/>
    <lineage>
        <taxon>Eukaryota</taxon>
        <taxon>Viridiplantae</taxon>
        <taxon>Streptophyta</taxon>
        <taxon>Embryophyta</taxon>
        <taxon>Tracheophyta</taxon>
        <taxon>Spermatophyta</taxon>
        <taxon>Magnoliopsida</taxon>
        <taxon>eudicotyledons</taxon>
        <taxon>Gunneridae</taxon>
        <taxon>Pentapetalae</taxon>
        <taxon>rosids</taxon>
        <taxon>fabids</taxon>
        <taxon>Fabales</taxon>
        <taxon>Quillajaceae</taxon>
        <taxon>Quillaja</taxon>
    </lineage>
</organism>
<keyword evidence="9" id="KW-1185">Reference proteome</keyword>
<feature type="transmembrane region" description="Helical" evidence="6">
    <location>
        <begin position="333"/>
        <end position="354"/>
    </location>
</feature>
<sequence>MEEEFYHRQHLSATTSSITTSTNGPSSSLASHISSTSQVQEQETNHEQEDMDNRNNHIEQQQQQQQQLPRLFYSVNISIADVPFSGLRDDVWSCLVALVTFWFFASMTLILGLYGSVNLQLGPNCSCLIEINPIFVKSIKVDEIDERKPGPMLYGFDKIPPMNVKTTWTETHNELILANFHKEWIYFLNSGSELDIFYRVKSPSSSPLSLVIAKGREDIVEWIEDPSYPNTTLSWNIIYGTGKIEHRISKSSNYYIAVGNLNTDDVEVELKFTVNALLYNTTRAHQNCSLGNSLCSLNFVLLGSSVAVLTSPGPMEGTSHEEWFVRLSYGPRWLTYFVGSGMMTALIFLAFRLCNLFQTTSENRPEFQPVHSVSERTPLLPNKDDDLSSWGSSYESFSRDEEDLAELLAVNNVEGNSTKEGNLNNNLRSLCVICCNSPRDCFFLPCGHSAACFTCATRLAEEPETCPICCRKLKKVRKIFTV</sequence>
<dbReference type="InterPro" id="IPR032008">
    <property type="entry name" value="APD1-4_N"/>
</dbReference>
<evidence type="ECO:0000256" key="6">
    <source>
        <dbReference type="SAM" id="Phobius"/>
    </source>
</evidence>
<dbReference type="Pfam" id="PF13920">
    <property type="entry name" value="zf-C3HC4_3"/>
    <property type="match status" value="1"/>
</dbReference>
<reference evidence="8" key="1">
    <citation type="journal article" date="2023" name="Science">
        <title>Elucidation of the pathway for biosynthesis of saponin adjuvants from the soapbark tree.</title>
        <authorList>
            <person name="Reed J."/>
            <person name="Orme A."/>
            <person name="El-Demerdash A."/>
            <person name="Owen C."/>
            <person name="Martin L.B.B."/>
            <person name="Misra R.C."/>
            <person name="Kikuchi S."/>
            <person name="Rejzek M."/>
            <person name="Martin A.C."/>
            <person name="Harkess A."/>
            <person name="Leebens-Mack J."/>
            <person name="Louveau T."/>
            <person name="Stephenson M.J."/>
            <person name="Osbourn A."/>
        </authorList>
    </citation>
    <scope>NUCLEOTIDE SEQUENCE</scope>
    <source>
        <strain evidence="8">S10</strain>
    </source>
</reference>
<dbReference type="PROSITE" id="PS50089">
    <property type="entry name" value="ZF_RING_2"/>
    <property type="match status" value="1"/>
</dbReference>
<dbReference type="InterPro" id="IPR001841">
    <property type="entry name" value="Znf_RING"/>
</dbReference>
<keyword evidence="6" id="KW-0812">Transmembrane</keyword>
<gene>
    <name evidence="8" type="ORF">O6P43_014045</name>
</gene>
<dbReference type="Pfam" id="PF16040">
    <property type="entry name" value="APD1-4_N"/>
    <property type="match status" value="1"/>
</dbReference>
<keyword evidence="1" id="KW-0479">Metal-binding</keyword>
<evidence type="ECO:0000256" key="3">
    <source>
        <dbReference type="ARBA" id="ARBA00022833"/>
    </source>
</evidence>